<evidence type="ECO:0000256" key="1">
    <source>
        <dbReference type="SAM" id="MobiDB-lite"/>
    </source>
</evidence>
<accession>A0ABX2TF06</accession>
<name>A0ABX2TF06_9PROT</name>
<dbReference type="PROSITE" id="PS51257">
    <property type="entry name" value="PROKAR_LIPOPROTEIN"/>
    <property type="match status" value="1"/>
</dbReference>
<evidence type="ECO:0000256" key="2">
    <source>
        <dbReference type="SAM" id="SignalP"/>
    </source>
</evidence>
<gene>
    <name evidence="3" type="ORF">HND93_16285</name>
</gene>
<evidence type="ECO:0000313" key="4">
    <source>
        <dbReference type="Proteomes" id="UP000584642"/>
    </source>
</evidence>
<comment type="caution">
    <text evidence="3">The sequence shown here is derived from an EMBL/GenBank/DDBJ whole genome shotgun (WGS) entry which is preliminary data.</text>
</comment>
<sequence length="205" mass="22183">MPRKLFSAVLCSFFLSACGPQLPPLNFSVPNVGPTQTKLNAELKAITVGVARPDEATGDLEYGVESVAPLWKTAIEEAVTKMAIFRDDAPRKLSLAVKILKVKMPAFGGTMVTESAARYEIIDRSDGSIIFSTDVDTKGEVPFEYAFIGVVRARESANRSIQNNILQFLQQLETVNLERPMFPAGRPAPQNSPTAPTGTKPAPTS</sequence>
<feature type="compositionally biased region" description="Low complexity" evidence="1">
    <location>
        <begin position="193"/>
        <end position="205"/>
    </location>
</feature>
<dbReference type="EMBL" id="JABFDB010000011">
    <property type="protein sequence ID" value="NYZ21275.1"/>
    <property type="molecule type" value="Genomic_DNA"/>
</dbReference>
<feature type="region of interest" description="Disordered" evidence="1">
    <location>
        <begin position="181"/>
        <end position="205"/>
    </location>
</feature>
<protein>
    <submittedName>
        <fullName evidence="3">UDP-N-acetylglucosamine acyltransferase</fullName>
    </submittedName>
</protein>
<dbReference type="GO" id="GO:0016746">
    <property type="term" value="F:acyltransferase activity"/>
    <property type="evidence" value="ECO:0007669"/>
    <property type="project" value="UniProtKB-KW"/>
</dbReference>
<reference evidence="3 4" key="1">
    <citation type="submission" date="2020-05" db="EMBL/GenBank/DDBJ databases">
        <title>Azospirillum oleiclasticum sp. nov, a nitrogen-fixing and heavy crude oil-emulsifying bacterium isolated from the crude oil of Yumen Oilfield.</title>
        <authorList>
            <person name="Wu D."/>
            <person name="Cai M."/>
            <person name="Zhang X."/>
        </authorList>
    </citation>
    <scope>NUCLEOTIDE SEQUENCE [LARGE SCALE GENOMIC DNA]</scope>
    <source>
        <strain evidence="3 4">ROY-1-1-2</strain>
    </source>
</reference>
<dbReference type="RefSeq" id="WP_180283045.1">
    <property type="nucleotide sequence ID" value="NZ_JABFDB010000011.1"/>
</dbReference>
<keyword evidence="3" id="KW-0012">Acyltransferase</keyword>
<keyword evidence="2" id="KW-0732">Signal</keyword>
<keyword evidence="4" id="KW-1185">Reference proteome</keyword>
<organism evidence="3 4">
    <name type="scientific">Azospirillum oleiclasticum</name>
    <dbReference type="NCBI Taxonomy" id="2735135"/>
    <lineage>
        <taxon>Bacteria</taxon>
        <taxon>Pseudomonadati</taxon>
        <taxon>Pseudomonadota</taxon>
        <taxon>Alphaproteobacteria</taxon>
        <taxon>Rhodospirillales</taxon>
        <taxon>Azospirillaceae</taxon>
        <taxon>Azospirillum</taxon>
    </lineage>
</organism>
<keyword evidence="3" id="KW-0808">Transferase</keyword>
<dbReference type="Proteomes" id="UP000584642">
    <property type="component" value="Unassembled WGS sequence"/>
</dbReference>
<evidence type="ECO:0000313" key="3">
    <source>
        <dbReference type="EMBL" id="NYZ21275.1"/>
    </source>
</evidence>
<proteinExistence type="predicted"/>
<feature type="chain" id="PRO_5046876375" evidence="2">
    <location>
        <begin position="18"/>
        <end position="205"/>
    </location>
</feature>
<feature type="signal peptide" evidence="2">
    <location>
        <begin position="1"/>
        <end position="17"/>
    </location>
</feature>